<dbReference type="Gene3D" id="3.40.50.150">
    <property type="entry name" value="Vaccinia Virus protein VP39"/>
    <property type="match status" value="1"/>
</dbReference>
<evidence type="ECO:0000313" key="12">
    <source>
        <dbReference type="Proteomes" id="UP000070598"/>
    </source>
</evidence>
<dbReference type="Gene3D" id="1.10.1670.10">
    <property type="entry name" value="Helix-hairpin-Helix base-excision DNA repair enzymes (C-terminal)"/>
    <property type="match status" value="1"/>
</dbReference>
<dbReference type="PATRIC" id="fig|1469144.8.peg.901"/>
<dbReference type="SUPFAM" id="SSF53335">
    <property type="entry name" value="S-adenosyl-L-methionine-dependent methyltransferases"/>
    <property type="match status" value="1"/>
</dbReference>
<dbReference type="AlphaFoldDB" id="A0A132MKJ9"/>
<evidence type="ECO:0000256" key="8">
    <source>
        <dbReference type="SAM" id="MobiDB-lite"/>
    </source>
</evidence>
<dbReference type="InterPro" id="IPR011257">
    <property type="entry name" value="DNA_glycosylase"/>
</dbReference>
<dbReference type="GO" id="GO:0009307">
    <property type="term" value="P:DNA restriction-modification system"/>
    <property type="evidence" value="ECO:0007669"/>
    <property type="project" value="UniProtKB-KW"/>
</dbReference>
<evidence type="ECO:0000313" key="10">
    <source>
        <dbReference type="EMBL" id="KWW97921.1"/>
    </source>
</evidence>
<dbReference type="GO" id="GO:0032259">
    <property type="term" value="P:methylation"/>
    <property type="evidence" value="ECO:0007669"/>
    <property type="project" value="UniProtKB-KW"/>
</dbReference>
<dbReference type="EMBL" id="JYIJ01000019">
    <property type="protein sequence ID" value="KWW97921.1"/>
    <property type="molecule type" value="Genomic_DNA"/>
</dbReference>
<comment type="similarity">
    <text evidence="6 7">Belongs to the class I-like SAM-binding methyltransferase superfamily. C5-methyltransferase family.</text>
</comment>
<evidence type="ECO:0000256" key="1">
    <source>
        <dbReference type="ARBA" id="ARBA00011975"/>
    </source>
</evidence>
<dbReference type="PANTHER" id="PTHR10629">
    <property type="entry name" value="CYTOSINE-SPECIFIC METHYLTRANSFERASE"/>
    <property type="match status" value="1"/>
</dbReference>
<dbReference type="EMBL" id="JYIK01001111">
    <property type="protein sequence ID" value="KWX06189.1"/>
    <property type="molecule type" value="Genomic_DNA"/>
</dbReference>
<comment type="caution">
    <text evidence="10">The sequence shown here is derived from an EMBL/GenBank/DDBJ whole genome shotgun (WGS) entry which is preliminary data.</text>
</comment>
<dbReference type="Pfam" id="PF00730">
    <property type="entry name" value="HhH-GPD"/>
    <property type="match status" value="1"/>
</dbReference>
<evidence type="ECO:0000313" key="13">
    <source>
        <dbReference type="Proteomes" id="UP000070659"/>
    </source>
</evidence>
<dbReference type="Gene3D" id="3.90.120.10">
    <property type="entry name" value="DNA Methylase, subunit A, domain 2"/>
    <property type="match status" value="1"/>
</dbReference>
<accession>A0A132MKJ9</accession>
<evidence type="ECO:0000256" key="2">
    <source>
        <dbReference type="ARBA" id="ARBA00022603"/>
    </source>
</evidence>
<evidence type="ECO:0000256" key="4">
    <source>
        <dbReference type="ARBA" id="ARBA00022691"/>
    </source>
</evidence>
<evidence type="ECO:0000259" key="9">
    <source>
        <dbReference type="SMART" id="SM00478"/>
    </source>
</evidence>
<dbReference type="Gene3D" id="1.10.340.30">
    <property type="entry name" value="Hypothetical protein, domain 2"/>
    <property type="match status" value="1"/>
</dbReference>
<name>A0A132MKJ9_9ACTN</name>
<sequence length="622" mass="68293">MPSMQKMTIPPLQARALTDDERIAVVVRVDELLELKYRSRVLGNLKDPLAEAVYTLLSRQTHEAAYQRVYAELRARWPEWQQLLDADVSEIESVIAPAGFGRQRAMQLKELLHTVAAACADRGLAGEITLSWLAGLDDDAVESFLLSLPGIGPKSARYVMHYALGRPAFAVDTNVKRIFHRLGLVTDSGGKVNHALYEQIVPKRLRQRLHVNLIHHGREVCRSAKPNCASCPLISFCETGRTADWSHDPRPVAVELFAGGGGMGAGFTKAGYRLAVAVEWDRDAAQTYRANHPGTVVLEADVRKVTGDTLRRLVPSAAQPQVIVAGPPCQGYSAAGKREATDEKNSLFLEVTRLARELKPRFVVIENVPGMRKVGGVSFTQAVLDELERSGYDSEEYSLRACDFGVPQLRHRLIFMAQRNDLGPAPDAPDPSHCAGHYCERRCGEAPGSRCGRRPTPTVLDTLKGLPELGPGEEAEYREIDGFLLLNGSTMRHSDRVIEKIRAITPGTGPISYRRLHPDIARTIVAGHRALPVHPILHRTISVREAARIQGFDDDHVFCGPRANQPLQVANAVPPPLAEAIAKHLKQAAERDAPVSTIRRRAPRSGAQTSLPVDLEDAPIPA</sequence>
<dbReference type="GO" id="GO:0003677">
    <property type="term" value="F:DNA binding"/>
    <property type="evidence" value="ECO:0007669"/>
    <property type="project" value="TreeGrafter"/>
</dbReference>
<proteinExistence type="inferred from homology"/>
<evidence type="ECO:0000256" key="7">
    <source>
        <dbReference type="RuleBase" id="RU000416"/>
    </source>
</evidence>
<dbReference type="InterPro" id="IPR050390">
    <property type="entry name" value="C5-Methyltransferase"/>
</dbReference>
<dbReference type="PROSITE" id="PS51679">
    <property type="entry name" value="SAM_MT_C5"/>
    <property type="match status" value="1"/>
</dbReference>
<keyword evidence="3 6" id="KW-0808">Transferase</keyword>
<dbReference type="InterPro" id="IPR023170">
    <property type="entry name" value="HhH_base_excis_C"/>
</dbReference>
<dbReference type="GO" id="GO:0044027">
    <property type="term" value="P:negative regulation of gene expression via chromosomal CpG island methylation"/>
    <property type="evidence" value="ECO:0007669"/>
    <property type="project" value="TreeGrafter"/>
</dbReference>
<dbReference type="Proteomes" id="UP000070659">
    <property type="component" value="Unassembled WGS sequence"/>
</dbReference>
<dbReference type="InterPro" id="IPR029063">
    <property type="entry name" value="SAM-dependent_MTases_sf"/>
</dbReference>
<evidence type="ECO:0000313" key="11">
    <source>
        <dbReference type="EMBL" id="KWX06189.1"/>
    </source>
</evidence>
<dbReference type="Proteomes" id="UP000070598">
    <property type="component" value="Unassembled WGS sequence"/>
</dbReference>
<evidence type="ECO:0000256" key="6">
    <source>
        <dbReference type="PROSITE-ProRule" id="PRU01016"/>
    </source>
</evidence>
<keyword evidence="5" id="KW-0680">Restriction system</keyword>
<dbReference type="Pfam" id="PF00145">
    <property type="entry name" value="DNA_methylase"/>
    <property type="match status" value="1"/>
</dbReference>
<keyword evidence="4 6" id="KW-0949">S-adenosyl-L-methionine</keyword>
<reference evidence="10 13" key="2">
    <citation type="submission" date="2015-02" db="EMBL/GenBank/DDBJ databases">
        <title>Physiological reanalysis, assessment of diazotrophy, and genome sequences of multiple isolates of Streptomyces thermoautotrophicus.</title>
        <authorList>
            <person name="MacKellar D.C."/>
            <person name="Lieber L."/>
            <person name="Norman J."/>
            <person name="Bolger A."/>
            <person name="Tobin C."/>
            <person name="Murray J.W."/>
            <person name="Prell J."/>
        </authorList>
    </citation>
    <scope>NUCLEOTIDE SEQUENCE [LARGE SCALE GENOMIC DNA]</scope>
    <source>
        <strain evidence="10 13">UBT1</strain>
    </source>
</reference>
<dbReference type="InterPro" id="IPR001525">
    <property type="entry name" value="C5_MeTfrase"/>
</dbReference>
<keyword evidence="2 6" id="KW-0489">Methyltransferase</keyword>
<dbReference type="EC" id="2.1.1.37" evidence="1"/>
<dbReference type="PRINTS" id="PR00105">
    <property type="entry name" value="C5METTRFRASE"/>
</dbReference>
<organism evidence="10 13">
    <name type="scientific">Carbonactinospora thermoautotrophica</name>
    <dbReference type="NCBI Taxonomy" id="1469144"/>
    <lineage>
        <taxon>Bacteria</taxon>
        <taxon>Bacillati</taxon>
        <taxon>Actinomycetota</taxon>
        <taxon>Actinomycetes</taxon>
        <taxon>Kitasatosporales</taxon>
        <taxon>Carbonactinosporaceae</taxon>
        <taxon>Carbonactinospora</taxon>
    </lineage>
</organism>
<protein>
    <recommendedName>
        <fullName evidence="1">DNA (cytosine-5-)-methyltransferase</fullName>
        <ecNumber evidence="1">2.1.1.37</ecNumber>
    </recommendedName>
</protein>
<dbReference type="GO" id="GO:0003886">
    <property type="term" value="F:DNA (cytosine-5-)-methyltransferase activity"/>
    <property type="evidence" value="ECO:0007669"/>
    <property type="project" value="UniProtKB-EC"/>
</dbReference>
<dbReference type="CDD" id="cd00056">
    <property type="entry name" value="ENDO3c"/>
    <property type="match status" value="1"/>
</dbReference>
<dbReference type="NCBIfam" id="TIGR00675">
    <property type="entry name" value="dcm"/>
    <property type="match status" value="1"/>
</dbReference>
<gene>
    <name evidence="10" type="ORF">TH66_21355</name>
    <name evidence="11" type="ORF">TR74_22780</name>
</gene>
<feature type="domain" description="HhH-GPD" evidence="9">
    <location>
        <begin position="57"/>
        <end position="219"/>
    </location>
</feature>
<dbReference type="InterPro" id="IPR003265">
    <property type="entry name" value="HhH-GPD_domain"/>
</dbReference>
<reference evidence="12" key="1">
    <citation type="submission" date="2015-02" db="EMBL/GenBank/DDBJ databases">
        <title>Physiological reanalysis, assessment of diazotrophy, and genome sequences of multiple isolates of Streptomyces thermoautotrophicus.</title>
        <authorList>
            <person name="MacKellar D.C."/>
            <person name="Lieber L."/>
            <person name="Norman J."/>
            <person name="Bolger A."/>
            <person name="Tobin C."/>
            <person name="Murray J.W."/>
            <person name="Friesen M."/>
            <person name="Prell J."/>
        </authorList>
    </citation>
    <scope>NUCLEOTIDE SEQUENCE [LARGE SCALE GENOMIC DNA]</scope>
    <source>
        <strain evidence="12">UBT1</strain>
    </source>
</reference>
<evidence type="ECO:0000256" key="3">
    <source>
        <dbReference type="ARBA" id="ARBA00022679"/>
    </source>
</evidence>
<dbReference type="SMART" id="SM00478">
    <property type="entry name" value="ENDO3c"/>
    <property type="match status" value="1"/>
</dbReference>
<feature type="region of interest" description="Disordered" evidence="8">
    <location>
        <begin position="588"/>
        <end position="622"/>
    </location>
</feature>
<dbReference type="GO" id="GO:0006284">
    <property type="term" value="P:base-excision repair"/>
    <property type="evidence" value="ECO:0007669"/>
    <property type="project" value="InterPro"/>
</dbReference>
<evidence type="ECO:0000256" key="5">
    <source>
        <dbReference type="ARBA" id="ARBA00022747"/>
    </source>
</evidence>
<feature type="active site" evidence="6">
    <location>
        <position position="329"/>
    </location>
</feature>
<dbReference type="PANTHER" id="PTHR10629:SF52">
    <property type="entry name" value="DNA (CYTOSINE-5)-METHYLTRANSFERASE 1"/>
    <property type="match status" value="1"/>
</dbReference>
<dbReference type="SUPFAM" id="SSF48150">
    <property type="entry name" value="DNA-glycosylase"/>
    <property type="match status" value="1"/>
</dbReference>